<dbReference type="InterPro" id="IPR000595">
    <property type="entry name" value="cNMP-bd_dom"/>
</dbReference>
<feature type="domain" description="Cyclic nucleotide-binding" evidence="4">
    <location>
        <begin position="702"/>
        <end position="765"/>
    </location>
</feature>
<evidence type="ECO:0000313" key="6">
    <source>
        <dbReference type="Proteomes" id="UP001595923"/>
    </source>
</evidence>
<evidence type="ECO:0000259" key="4">
    <source>
        <dbReference type="PROSITE" id="PS50042"/>
    </source>
</evidence>
<name>A0ABV9DYK2_9ACTN</name>
<organism evidence="5 6">
    <name type="scientific">Nocardiopsis mangrovi</name>
    <dbReference type="NCBI Taxonomy" id="1179818"/>
    <lineage>
        <taxon>Bacteria</taxon>
        <taxon>Bacillati</taxon>
        <taxon>Actinomycetota</taxon>
        <taxon>Actinomycetes</taxon>
        <taxon>Streptosporangiales</taxon>
        <taxon>Nocardiopsidaceae</taxon>
        <taxon>Nocardiopsis</taxon>
    </lineage>
</organism>
<reference evidence="6" key="1">
    <citation type="journal article" date="2019" name="Int. J. Syst. Evol. Microbiol.">
        <title>The Global Catalogue of Microorganisms (GCM) 10K type strain sequencing project: providing services to taxonomists for standard genome sequencing and annotation.</title>
        <authorList>
            <consortium name="The Broad Institute Genomics Platform"/>
            <consortium name="The Broad Institute Genome Sequencing Center for Infectious Disease"/>
            <person name="Wu L."/>
            <person name="Ma J."/>
        </authorList>
    </citation>
    <scope>NUCLEOTIDE SEQUENCE [LARGE SCALE GENOMIC DNA]</scope>
    <source>
        <strain evidence="6">XZYJ18</strain>
    </source>
</reference>
<dbReference type="InterPro" id="IPR011050">
    <property type="entry name" value="Pectin_lyase_fold/virulence"/>
</dbReference>
<dbReference type="Pfam" id="PF17866">
    <property type="entry name" value="AAA_lid_6"/>
    <property type="match status" value="2"/>
</dbReference>
<evidence type="ECO:0000256" key="3">
    <source>
        <dbReference type="ARBA" id="ARBA00022840"/>
    </source>
</evidence>
<protein>
    <submittedName>
        <fullName evidence="5">AAA family ATPase</fullName>
    </submittedName>
</protein>
<dbReference type="SUPFAM" id="SSF51126">
    <property type="entry name" value="Pectin lyase-like"/>
    <property type="match status" value="3"/>
</dbReference>
<evidence type="ECO:0000256" key="2">
    <source>
        <dbReference type="ARBA" id="ARBA00022741"/>
    </source>
</evidence>
<comment type="similarity">
    <text evidence="1">Belongs to the CbxX/CfxQ family.</text>
</comment>
<dbReference type="CDD" id="cd00009">
    <property type="entry name" value="AAA"/>
    <property type="match status" value="1"/>
</dbReference>
<dbReference type="InterPro" id="IPR006626">
    <property type="entry name" value="PbH1"/>
</dbReference>
<dbReference type="InterPro" id="IPR050773">
    <property type="entry name" value="CbxX/CfxQ_RuBisCO_ESX"/>
</dbReference>
<dbReference type="InterPro" id="IPR039448">
    <property type="entry name" value="Beta_helix"/>
</dbReference>
<dbReference type="Pfam" id="PF00004">
    <property type="entry name" value="AAA"/>
    <property type="match status" value="2"/>
</dbReference>
<comment type="caution">
    <text evidence="5">The sequence shown here is derived from an EMBL/GenBank/DDBJ whole genome shotgun (WGS) entry which is preliminary data.</text>
</comment>
<proteinExistence type="inferred from homology"/>
<keyword evidence="2" id="KW-0547">Nucleotide-binding</keyword>
<dbReference type="InterPro" id="IPR000641">
    <property type="entry name" value="CbxX/CfxQ"/>
</dbReference>
<dbReference type="InterPro" id="IPR012334">
    <property type="entry name" value="Pectin_lyas_fold"/>
</dbReference>
<dbReference type="Gene3D" id="2.160.20.10">
    <property type="entry name" value="Single-stranded right-handed beta-helix, Pectin lyase-like"/>
    <property type="match status" value="2"/>
</dbReference>
<dbReference type="Gene3D" id="3.40.50.300">
    <property type="entry name" value="P-loop containing nucleotide triphosphate hydrolases"/>
    <property type="match status" value="2"/>
</dbReference>
<dbReference type="PANTHER" id="PTHR43392:SF2">
    <property type="entry name" value="AAA-TYPE ATPASE FAMILY PROTEIN _ ANKYRIN REPEAT FAMILY PROTEIN"/>
    <property type="match status" value="1"/>
</dbReference>
<dbReference type="Proteomes" id="UP001595923">
    <property type="component" value="Unassembled WGS sequence"/>
</dbReference>
<dbReference type="InterPro" id="IPR003959">
    <property type="entry name" value="ATPase_AAA_core"/>
</dbReference>
<dbReference type="InterPro" id="IPR041627">
    <property type="entry name" value="AAA_lid_6"/>
</dbReference>
<dbReference type="PANTHER" id="PTHR43392">
    <property type="entry name" value="AAA-TYPE ATPASE FAMILY PROTEIN / ANKYRIN REPEAT FAMILY PROTEIN"/>
    <property type="match status" value="1"/>
</dbReference>
<dbReference type="Pfam" id="PF13229">
    <property type="entry name" value="Beta_helix"/>
    <property type="match status" value="2"/>
</dbReference>
<dbReference type="InterPro" id="IPR027417">
    <property type="entry name" value="P-loop_NTPase"/>
</dbReference>
<dbReference type="SMART" id="SM00382">
    <property type="entry name" value="AAA"/>
    <property type="match status" value="2"/>
</dbReference>
<dbReference type="EMBL" id="JBHSFQ010000018">
    <property type="protein sequence ID" value="MFC4563842.1"/>
    <property type="molecule type" value="Genomic_DNA"/>
</dbReference>
<gene>
    <name evidence="5" type="ORF">ACFO4E_18440</name>
</gene>
<keyword evidence="6" id="KW-1185">Reference proteome</keyword>
<keyword evidence="3" id="KW-0067">ATP-binding</keyword>
<dbReference type="SUPFAM" id="SSF52540">
    <property type="entry name" value="P-loop containing nucleoside triphosphate hydrolases"/>
    <property type="match status" value="2"/>
</dbReference>
<evidence type="ECO:0000313" key="5">
    <source>
        <dbReference type="EMBL" id="MFC4563842.1"/>
    </source>
</evidence>
<sequence>MQTVRVSQGGDPWAFPSLAQALATPSYADSDLYIHVDPGHYIEPGLTIDRNVIIVPAAGPGTVTITRGGDGNAFRVFGRLETYTLTVRGDSAEYPVVYVDPGASLKAVGCTFTAHHDVTAKDAWMDLEGCAFIGSGADFLGSGGSASGCRFDMARLAVSAGGSPVVRDCEFTGYRGNHTVYIIGGSPVIRDSRISGGNAASSAVYIGEKSTAELHNCEITGGSGQPVHVTGSAAALSGCRVTGGGEGRNSVHVAQAGNAVLTDCDITDSPNAGVMCHEADLVCTDVRITRPAATGVSVIDGTARLTGTHISGTGNNGVVLQDARVTASGLRVQGAGNPDHAGVHVRRARLELRNAEITGSPATAVRVDDASTVTMESVVVKDTGYGIDALGSTLKLIDVHVESCTEMGISVREAGHADIVRSTLTACAREGILVDHATLRLRDSTVTGRMGIGVAATGESTVTIEGCTVSGSSRSAAYLDDGSRLQFIGCTLEVDEGLVIEGEHHPGLRLERTEVTGAAGRVRARADAAAQARAGGAPQPLPELLAELDAMIGLEGVKREVRALVSFQQVSEKRREAGLPALSVGRHLVFSGPPGTGKTTVARLYGRILRSLGVLEQGRFIEASRADLVAEHLGGTTKKTADLFAKARGGVLFIDEAYTLSRRFGSGSDFGQEAIDTLIKLMEDMRDEVVVVFAGYSSEMREFVGANPGLRSRISRVIDFENYSPDDLSVIAAGMAHRQGYVFDDGVADLFTRHFRRMHRDETFGNGREARRIFEAAIQRQAVRLSQEGAVLDADSLALLTAADLEGIIETGLASRVGAPRDREQAAALLGRLDAMVGLAEAKREVADLINLISASRRRQAAGLQAASPSRHLVFAGPPGTGKTTVARIYGELLAALGVLAQGQVVEASRADLVGRYVGETAQLTRQVFDSARGGVLFIDEAYALAREGASGHDFGREAVDTLIKLMEDHRDEVVVIAAGYTGEMLGFLATNPGLASRFSRTITFAPFTAAELVDIFRGMAGAGDFAVPDETADTVAAYLAAHADRFADGNGREVRKLVEAGITRQSRRIERLAAGREPSVDELRTLLPEDIGAD</sequence>
<dbReference type="SMART" id="SM00710">
    <property type="entry name" value="PbH1"/>
    <property type="match status" value="8"/>
</dbReference>
<evidence type="ECO:0000256" key="1">
    <source>
        <dbReference type="ARBA" id="ARBA00010378"/>
    </source>
</evidence>
<accession>A0ABV9DYK2</accession>
<dbReference type="RefSeq" id="WP_378576454.1">
    <property type="nucleotide sequence ID" value="NZ_JBHSFQ010000018.1"/>
</dbReference>
<dbReference type="PROSITE" id="PS50042">
    <property type="entry name" value="CNMP_BINDING_3"/>
    <property type="match status" value="1"/>
</dbReference>
<dbReference type="CDD" id="cd19481">
    <property type="entry name" value="RecA-like_protease"/>
    <property type="match status" value="1"/>
</dbReference>
<dbReference type="InterPro" id="IPR003593">
    <property type="entry name" value="AAA+_ATPase"/>
</dbReference>
<dbReference type="PRINTS" id="PR00819">
    <property type="entry name" value="CBXCFQXSUPER"/>
</dbReference>
<dbReference type="Gene3D" id="1.10.8.60">
    <property type="match status" value="2"/>
</dbReference>